<keyword evidence="4" id="KW-1185">Reference proteome</keyword>
<keyword evidence="2" id="KW-0472">Membrane</keyword>
<feature type="compositionally biased region" description="Basic and acidic residues" evidence="1">
    <location>
        <begin position="1"/>
        <end position="11"/>
    </location>
</feature>
<evidence type="ECO:0000256" key="2">
    <source>
        <dbReference type="SAM" id="Phobius"/>
    </source>
</evidence>
<feature type="transmembrane region" description="Helical" evidence="2">
    <location>
        <begin position="100"/>
        <end position="127"/>
    </location>
</feature>
<dbReference type="RefSeq" id="WP_207004193.1">
    <property type="nucleotide sequence ID" value="NZ_JAEKJR010000003.1"/>
</dbReference>
<gene>
    <name evidence="3" type="ORF">JF535_16340</name>
</gene>
<organism evidence="3 4">
    <name type="scientific">Microbulbifer salipaludis</name>
    <dbReference type="NCBI Taxonomy" id="187980"/>
    <lineage>
        <taxon>Bacteria</taxon>
        <taxon>Pseudomonadati</taxon>
        <taxon>Pseudomonadota</taxon>
        <taxon>Gammaproteobacteria</taxon>
        <taxon>Cellvibrionales</taxon>
        <taxon>Microbulbiferaceae</taxon>
        <taxon>Microbulbifer</taxon>
    </lineage>
</organism>
<feature type="compositionally biased region" description="Polar residues" evidence="1">
    <location>
        <begin position="12"/>
        <end position="31"/>
    </location>
</feature>
<dbReference type="EMBL" id="JAEKJR010000003">
    <property type="protein sequence ID" value="MBN8432412.1"/>
    <property type="molecule type" value="Genomic_DNA"/>
</dbReference>
<accession>A0ABS3EAS9</accession>
<protein>
    <recommendedName>
        <fullName evidence="5">Phage holin family protein</fullName>
    </recommendedName>
</protein>
<reference evidence="3 4" key="1">
    <citation type="submission" date="2020-12" db="EMBL/GenBank/DDBJ databases">
        <title>Oil enriched cultivation method for isolating marine PHA-producing bacteria.</title>
        <authorList>
            <person name="Zheng W."/>
            <person name="Yu S."/>
            <person name="Huang Y."/>
        </authorList>
    </citation>
    <scope>NUCLEOTIDE SEQUENCE [LARGE SCALE GENOMIC DNA]</scope>
    <source>
        <strain evidence="3 4">SN0-2</strain>
    </source>
</reference>
<proteinExistence type="predicted"/>
<sequence>MAGSEKPEQRQDTANSDAASTTSKEGVQQSPDPAADTSGRAHYAEKDAGAGESISGIKTEIDALVQRAEATMTLATAWSENFTRLVQLEFQRTLSAGKRIVVLLLFLFFLAVALIVSLCAGLGLLGYYFFQSIYLGFGIFFLSQLLVFSGLLLSINRLRGLLGFEESKKQVNEALNDVTALFKQTD</sequence>
<evidence type="ECO:0000313" key="3">
    <source>
        <dbReference type="EMBL" id="MBN8432412.1"/>
    </source>
</evidence>
<comment type="caution">
    <text evidence="3">The sequence shown here is derived from an EMBL/GenBank/DDBJ whole genome shotgun (WGS) entry which is preliminary data.</text>
</comment>
<keyword evidence="2" id="KW-1133">Transmembrane helix</keyword>
<evidence type="ECO:0000313" key="4">
    <source>
        <dbReference type="Proteomes" id="UP000664293"/>
    </source>
</evidence>
<dbReference type="Proteomes" id="UP000664293">
    <property type="component" value="Unassembled WGS sequence"/>
</dbReference>
<feature type="region of interest" description="Disordered" evidence="1">
    <location>
        <begin position="1"/>
        <end position="48"/>
    </location>
</feature>
<evidence type="ECO:0008006" key="5">
    <source>
        <dbReference type="Google" id="ProtNLM"/>
    </source>
</evidence>
<evidence type="ECO:0000256" key="1">
    <source>
        <dbReference type="SAM" id="MobiDB-lite"/>
    </source>
</evidence>
<name>A0ABS3EAS9_9GAMM</name>
<keyword evidence="2" id="KW-0812">Transmembrane</keyword>
<feature type="transmembrane region" description="Helical" evidence="2">
    <location>
        <begin position="133"/>
        <end position="153"/>
    </location>
</feature>